<dbReference type="Pfam" id="PF02885">
    <property type="entry name" value="Glycos_trans_3N"/>
    <property type="match status" value="1"/>
</dbReference>
<name>X1JU19_9ZZZZ</name>
<dbReference type="InterPro" id="IPR017872">
    <property type="entry name" value="Pyrmidine_PPase_CS"/>
</dbReference>
<dbReference type="InterPro" id="IPR036566">
    <property type="entry name" value="PYNP-like_C_sf"/>
</dbReference>
<evidence type="ECO:0000313" key="6">
    <source>
        <dbReference type="EMBL" id="GAH97552.1"/>
    </source>
</evidence>
<evidence type="ECO:0000256" key="2">
    <source>
        <dbReference type="ARBA" id="ARBA00011738"/>
    </source>
</evidence>
<evidence type="ECO:0000256" key="4">
    <source>
        <dbReference type="ARBA" id="ARBA00022679"/>
    </source>
</evidence>
<dbReference type="GO" id="GO:0004645">
    <property type="term" value="F:1,4-alpha-oligoglucan phosphorylase activity"/>
    <property type="evidence" value="ECO:0007669"/>
    <property type="project" value="InterPro"/>
</dbReference>
<dbReference type="AlphaFoldDB" id="X1JU19"/>
<dbReference type="PANTHER" id="PTHR10515">
    <property type="entry name" value="THYMIDINE PHOSPHORYLASE"/>
    <property type="match status" value="1"/>
</dbReference>
<dbReference type="InterPro" id="IPR036320">
    <property type="entry name" value="Glycosyl_Trfase_fam3_N_dom_sf"/>
</dbReference>
<dbReference type="NCBIfam" id="NF004490">
    <property type="entry name" value="PRK05820.1"/>
    <property type="match status" value="1"/>
</dbReference>
<dbReference type="InterPro" id="IPR000053">
    <property type="entry name" value="Thymidine/pyrmidine_PPase"/>
</dbReference>
<evidence type="ECO:0000256" key="3">
    <source>
        <dbReference type="ARBA" id="ARBA00022676"/>
    </source>
</evidence>
<evidence type="ECO:0000256" key="1">
    <source>
        <dbReference type="ARBA" id="ARBA00006915"/>
    </source>
</evidence>
<dbReference type="InterPro" id="IPR018090">
    <property type="entry name" value="Pyrmidine_PPas_bac/euk"/>
</dbReference>
<dbReference type="NCBIfam" id="TIGR02644">
    <property type="entry name" value="Y_phosphoryl"/>
    <property type="match status" value="1"/>
</dbReference>
<keyword evidence="3" id="KW-0328">Glycosyltransferase</keyword>
<comment type="caution">
    <text evidence="6">The sequence shown here is derived from an EMBL/GenBank/DDBJ whole genome shotgun (WGS) entry which is preliminary data.</text>
</comment>
<dbReference type="SMART" id="SM00941">
    <property type="entry name" value="PYNP_C"/>
    <property type="match status" value="1"/>
</dbReference>
<dbReference type="GO" id="GO:0009032">
    <property type="term" value="F:thymidine phosphorylase activity"/>
    <property type="evidence" value="ECO:0007669"/>
    <property type="project" value="TreeGrafter"/>
</dbReference>
<gene>
    <name evidence="6" type="ORF">S06H3_01488</name>
</gene>
<evidence type="ECO:0000259" key="5">
    <source>
        <dbReference type="SMART" id="SM00941"/>
    </source>
</evidence>
<reference evidence="6" key="1">
    <citation type="journal article" date="2014" name="Front. Microbiol.">
        <title>High frequency of phylogenetically diverse reductive dehalogenase-homologous genes in deep subseafloor sedimentary metagenomes.</title>
        <authorList>
            <person name="Kawai M."/>
            <person name="Futagami T."/>
            <person name="Toyoda A."/>
            <person name="Takaki Y."/>
            <person name="Nishi S."/>
            <person name="Hori S."/>
            <person name="Arai W."/>
            <person name="Tsubouchi T."/>
            <person name="Morono Y."/>
            <person name="Uchiyama I."/>
            <person name="Ito T."/>
            <person name="Fujiyama A."/>
            <person name="Inagaki F."/>
            <person name="Takami H."/>
        </authorList>
    </citation>
    <scope>NUCLEOTIDE SEQUENCE</scope>
    <source>
        <strain evidence="6">Expedition CK06-06</strain>
    </source>
</reference>
<dbReference type="PIRSF" id="PIRSF000478">
    <property type="entry name" value="TP_PyNP"/>
    <property type="match status" value="1"/>
</dbReference>
<dbReference type="EMBL" id="BARV01000375">
    <property type="protein sequence ID" value="GAH97552.1"/>
    <property type="molecule type" value="Genomic_DNA"/>
</dbReference>
<dbReference type="GO" id="GO:0005829">
    <property type="term" value="C:cytosol"/>
    <property type="evidence" value="ECO:0007669"/>
    <property type="project" value="TreeGrafter"/>
</dbReference>
<dbReference type="SUPFAM" id="SSF54680">
    <property type="entry name" value="Pyrimidine nucleoside phosphorylase C-terminal domain"/>
    <property type="match status" value="1"/>
</dbReference>
<organism evidence="6">
    <name type="scientific">marine sediment metagenome</name>
    <dbReference type="NCBI Taxonomy" id="412755"/>
    <lineage>
        <taxon>unclassified sequences</taxon>
        <taxon>metagenomes</taxon>
        <taxon>ecological metagenomes</taxon>
    </lineage>
</organism>
<dbReference type="Pfam" id="PF07831">
    <property type="entry name" value="PYNP_C"/>
    <property type="match status" value="1"/>
</dbReference>
<keyword evidence="4" id="KW-0808">Transferase</keyword>
<dbReference type="InterPro" id="IPR017459">
    <property type="entry name" value="Glycosyl_Trfase_fam3_N_dom"/>
</dbReference>
<accession>X1JU19</accession>
<comment type="similarity">
    <text evidence="1">Belongs to the thymidine/pyrimidine-nucleoside phosphorylase family.</text>
</comment>
<dbReference type="PROSITE" id="PS00647">
    <property type="entry name" value="THYMID_PHOSPHORYLASE"/>
    <property type="match status" value="1"/>
</dbReference>
<dbReference type="FunFam" id="3.40.1030.10:FF:000003">
    <property type="entry name" value="Pyrimidine-nucleoside phosphorylase"/>
    <property type="match status" value="1"/>
</dbReference>
<dbReference type="InterPro" id="IPR013102">
    <property type="entry name" value="PYNP_C"/>
</dbReference>
<sequence length="435" mass="46123">MRTVDLIRKKRDGGKLTREEIEFLIEGCVERRIPDYQVAALLMAIYFQGMNDEETITLTDVMAHSGTMLDLSEMPGFPVDKHSTGGVGDTTSLVLIPLLAAAGLTVAKLSGRALGHTGGTIDKLESIPGFHTDLSREEFLSLVERSGVALADHTEDIVPADRLLYELRDVTATVDSLPLIVASIMSKKLAGGAKGIVIDVKTGAGAFLPKLADSRKLANSLVSIGTRLDRKTSALITDMSQPLGYMVGNALEVKEAIATLKGAGPQDLKDLCCELGAELLLFSGKGSARSAAIETLRGLLHDGSALKKFKEMVKNQGGDLSIIDDPLRLPTAATRAEILASHSGTLVGLDALAVGQAANLLGAGRFVKQDTIDPAVGVELLHKVGDHVQADEPLAVLHVNDVTNLKQARALVKEAYEIGEGPVRPPVLIVERVTA</sequence>
<dbReference type="Gene3D" id="1.20.970.10">
    <property type="entry name" value="Transferase, Pyrimidine Nucleoside Phosphorylase, Chain C"/>
    <property type="match status" value="1"/>
</dbReference>
<feature type="domain" description="Pyrimidine nucleoside phosphorylase C-terminal" evidence="5">
    <location>
        <begin position="345"/>
        <end position="419"/>
    </location>
</feature>
<dbReference type="Pfam" id="PF00591">
    <property type="entry name" value="Glycos_transf_3"/>
    <property type="match status" value="1"/>
</dbReference>
<dbReference type="SUPFAM" id="SSF52418">
    <property type="entry name" value="Nucleoside phosphorylase/phosphoribosyltransferase catalytic domain"/>
    <property type="match status" value="1"/>
</dbReference>
<dbReference type="Gene3D" id="3.90.1170.30">
    <property type="entry name" value="Pyrimidine nucleoside phosphorylase-like, C-terminal domain"/>
    <property type="match status" value="1"/>
</dbReference>
<dbReference type="PANTHER" id="PTHR10515:SF0">
    <property type="entry name" value="THYMIDINE PHOSPHORYLASE"/>
    <property type="match status" value="1"/>
</dbReference>
<dbReference type="SUPFAM" id="SSF47648">
    <property type="entry name" value="Nucleoside phosphorylase/phosphoribosyltransferase N-terminal domain"/>
    <property type="match status" value="1"/>
</dbReference>
<dbReference type="GO" id="GO:0006206">
    <property type="term" value="P:pyrimidine nucleobase metabolic process"/>
    <property type="evidence" value="ECO:0007669"/>
    <property type="project" value="InterPro"/>
</dbReference>
<dbReference type="GO" id="GO:0006213">
    <property type="term" value="P:pyrimidine nucleoside metabolic process"/>
    <property type="evidence" value="ECO:0007669"/>
    <property type="project" value="InterPro"/>
</dbReference>
<proteinExistence type="inferred from homology"/>
<dbReference type="InterPro" id="IPR000312">
    <property type="entry name" value="Glycosyl_Trfase_fam3"/>
</dbReference>
<dbReference type="Gene3D" id="3.40.1030.10">
    <property type="entry name" value="Nucleoside phosphorylase/phosphoribosyltransferase catalytic domain"/>
    <property type="match status" value="1"/>
</dbReference>
<comment type="subunit">
    <text evidence="2">Homodimer.</text>
</comment>
<dbReference type="InterPro" id="IPR035902">
    <property type="entry name" value="Nuc_phospho_transferase"/>
</dbReference>
<protein>
    <recommendedName>
        <fullName evidence="5">Pyrimidine nucleoside phosphorylase C-terminal domain-containing protein</fullName>
    </recommendedName>
</protein>